<gene>
    <name evidence="2" type="ORF">F2Q69_00022834</name>
</gene>
<name>A0A8S9Q775_BRACR</name>
<proteinExistence type="predicted"/>
<feature type="region of interest" description="Disordered" evidence="1">
    <location>
        <begin position="1"/>
        <end position="93"/>
    </location>
</feature>
<dbReference type="Proteomes" id="UP000712600">
    <property type="component" value="Unassembled WGS sequence"/>
</dbReference>
<comment type="caution">
    <text evidence="2">The sequence shown here is derived from an EMBL/GenBank/DDBJ whole genome shotgun (WGS) entry which is preliminary data.</text>
</comment>
<dbReference type="AlphaFoldDB" id="A0A8S9Q775"/>
<feature type="compositionally biased region" description="Low complexity" evidence="1">
    <location>
        <begin position="13"/>
        <end position="37"/>
    </location>
</feature>
<feature type="compositionally biased region" description="Polar residues" evidence="1">
    <location>
        <begin position="1"/>
        <end position="12"/>
    </location>
</feature>
<accession>A0A8S9Q775</accession>
<organism evidence="2 3">
    <name type="scientific">Brassica cretica</name>
    <name type="common">Mustard</name>
    <dbReference type="NCBI Taxonomy" id="69181"/>
    <lineage>
        <taxon>Eukaryota</taxon>
        <taxon>Viridiplantae</taxon>
        <taxon>Streptophyta</taxon>
        <taxon>Embryophyta</taxon>
        <taxon>Tracheophyta</taxon>
        <taxon>Spermatophyta</taxon>
        <taxon>Magnoliopsida</taxon>
        <taxon>eudicotyledons</taxon>
        <taxon>Gunneridae</taxon>
        <taxon>Pentapetalae</taxon>
        <taxon>rosids</taxon>
        <taxon>malvids</taxon>
        <taxon>Brassicales</taxon>
        <taxon>Brassicaceae</taxon>
        <taxon>Brassiceae</taxon>
        <taxon>Brassica</taxon>
    </lineage>
</organism>
<feature type="region of interest" description="Disordered" evidence="1">
    <location>
        <begin position="128"/>
        <end position="180"/>
    </location>
</feature>
<evidence type="ECO:0000256" key="1">
    <source>
        <dbReference type="SAM" id="MobiDB-lite"/>
    </source>
</evidence>
<dbReference type="EMBL" id="QGKX02001290">
    <property type="protein sequence ID" value="KAF3537606.1"/>
    <property type="molecule type" value="Genomic_DNA"/>
</dbReference>
<sequence length="180" mass="19827">MDNIDPTGSNSRTDTLPIGPTGTDGTTGTTHTQQIPPIGTSNQERSSVHDRSSPPDRTEARVWNRPGERQATEDLIRPQSSRPISPTPLAHTREEVTELRGMVSSLIDEARNQKAAYHAMANRLDQAERKLAEHRANARERHQPPPDPLRETLNPQNVGAFGTPEIPSARSGRYMGVNSQ</sequence>
<evidence type="ECO:0000313" key="3">
    <source>
        <dbReference type="Proteomes" id="UP000712600"/>
    </source>
</evidence>
<feature type="compositionally biased region" description="Basic and acidic residues" evidence="1">
    <location>
        <begin position="46"/>
        <end position="76"/>
    </location>
</feature>
<evidence type="ECO:0000313" key="2">
    <source>
        <dbReference type="EMBL" id="KAF3537606.1"/>
    </source>
</evidence>
<reference evidence="2" key="1">
    <citation type="submission" date="2019-12" db="EMBL/GenBank/DDBJ databases">
        <title>Genome sequencing and annotation of Brassica cretica.</title>
        <authorList>
            <person name="Studholme D.J."/>
            <person name="Sarris P."/>
        </authorList>
    </citation>
    <scope>NUCLEOTIDE SEQUENCE</scope>
    <source>
        <strain evidence="2">PFS-109/04</strain>
        <tissue evidence="2">Leaf</tissue>
    </source>
</reference>
<protein>
    <submittedName>
        <fullName evidence="2">Uncharacterized protein</fullName>
    </submittedName>
</protein>
<feature type="compositionally biased region" description="Basic and acidic residues" evidence="1">
    <location>
        <begin position="128"/>
        <end position="150"/>
    </location>
</feature>